<name>A0A6G0W9R0_9STRA</name>
<comment type="caution">
    <text evidence="1">The sequence shown here is derived from an EMBL/GenBank/DDBJ whole genome shotgun (WGS) entry which is preliminary data.</text>
</comment>
<evidence type="ECO:0000313" key="1">
    <source>
        <dbReference type="EMBL" id="KAF0723918.1"/>
    </source>
</evidence>
<dbReference type="Proteomes" id="UP000481153">
    <property type="component" value="Unassembled WGS sequence"/>
</dbReference>
<evidence type="ECO:0000313" key="2">
    <source>
        <dbReference type="Proteomes" id="UP000481153"/>
    </source>
</evidence>
<dbReference type="AlphaFoldDB" id="A0A6G0W9R0"/>
<accession>A0A6G0W9R0</accession>
<gene>
    <name evidence="1" type="ORF">Ae201684_017298</name>
</gene>
<organism evidence="1 2">
    <name type="scientific">Aphanomyces euteiches</name>
    <dbReference type="NCBI Taxonomy" id="100861"/>
    <lineage>
        <taxon>Eukaryota</taxon>
        <taxon>Sar</taxon>
        <taxon>Stramenopiles</taxon>
        <taxon>Oomycota</taxon>
        <taxon>Saprolegniomycetes</taxon>
        <taxon>Saprolegniales</taxon>
        <taxon>Verrucalvaceae</taxon>
        <taxon>Aphanomyces</taxon>
    </lineage>
</organism>
<dbReference type="EMBL" id="VJMJ01000292">
    <property type="protein sequence ID" value="KAF0723918.1"/>
    <property type="molecule type" value="Genomic_DNA"/>
</dbReference>
<keyword evidence="2" id="KW-1185">Reference proteome</keyword>
<sequence>MLLPIEIPLRIDNVNSSPPKRSGLICLPNTNLMDMRYQITKLASDDLGPFSSLPLFSALLPSPHGDPCSESSHEACLCRRVGRGLFLHRDLFEFGKSPHIHCSSQDDLPKMA</sequence>
<proteinExistence type="predicted"/>
<reference evidence="1 2" key="1">
    <citation type="submission" date="2019-07" db="EMBL/GenBank/DDBJ databases">
        <title>Genomics analysis of Aphanomyces spp. identifies a new class of oomycete effector associated with host adaptation.</title>
        <authorList>
            <person name="Gaulin E."/>
        </authorList>
    </citation>
    <scope>NUCLEOTIDE SEQUENCE [LARGE SCALE GENOMIC DNA]</scope>
    <source>
        <strain evidence="1 2">ATCC 201684</strain>
    </source>
</reference>
<protein>
    <submittedName>
        <fullName evidence="1">Uncharacterized protein</fullName>
    </submittedName>
</protein>